<feature type="domain" description="Cyclic nucleotide-binding" evidence="1">
    <location>
        <begin position="90"/>
        <end position="144"/>
    </location>
</feature>
<sequence length="144" mass="15864">DQQTVLDFDKLSHMLALIANDSKATEVSHDRSIEKFEGDKFVDSTDFGAYLPHHSWARKRSAPEDLKKLLRNPPLVKIPKPHDLISINPLLGALPSAAREQIMGSTTETMKQCGVAIYREGSKPTGVWLISNGVVKVAESLDEG</sequence>
<dbReference type="InterPro" id="IPR000595">
    <property type="entry name" value="cNMP-bd_dom"/>
</dbReference>
<protein>
    <submittedName>
        <fullName evidence="2">Putative plasma membrane Na(+) /H(+) antiporter</fullName>
    </submittedName>
</protein>
<gene>
    <name evidence="2" type="ORF">Tci_526728</name>
</gene>
<name>A0A699IN76_TANCI</name>
<evidence type="ECO:0000259" key="1">
    <source>
        <dbReference type="PROSITE" id="PS50042"/>
    </source>
</evidence>
<feature type="non-terminal residue" evidence="2">
    <location>
        <position position="1"/>
    </location>
</feature>
<proteinExistence type="predicted"/>
<reference evidence="2" key="1">
    <citation type="journal article" date="2019" name="Sci. Rep.">
        <title>Draft genome of Tanacetum cinerariifolium, the natural source of mosquito coil.</title>
        <authorList>
            <person name="Yamashiro T."/>
            <person name="Shiraishi A."/>
            <person name="Satake H."/>
            <person name="Nakayama K."/>
        </authorList>
    </citation>
    <scope>NUCLEOTIDE SEQUENCE</scope>
</reference>
<dbReference type="EMBL" id="BKCJ010292338">
    <property type="protein sequence ID" value="GEZ54755.1"/>
    <property type="molecule type" value="Genomic_DNA"/>
</dbReference>
<comment type="caution">
    <text evidence="2">The sequence shown here is derived from an EMBL/GenBank/DDBJ whole genome shotgun (WGS) entry which is preliminary data.</text>
</comment>
<evidence type="ECO:0000313" key="2">
    <source>
        <dbReference type="EMBL" id="GEZ54755.1"/>
    </source>
</evidence>
<dbReference type="PROSITE" id="PS50042">
    <property type="entry name" value="CNMP_BINDING_3"/>
    <property type="match status" value="1"/>
</dbReference>
<dbReference type="AlphaFoldDB" id="A0A699IN76"/>
<accession>A0A699IN76</accession>
<dbReference type="InterPro" id="IPR018490">
    <property type="entry name" value="cNMP-bd_dom_sf"/>
</dbReference>
<dbReference type="SUPFAM" id="SSF51206">
    <property type="entry name" value="cAMP-binding domain-like"/>
    <property type="match status" value="1"/>
</dbReference>
<organism evidence="2">
    <name type="scientific">Tanacetum cinerariifolium</name>
    <name type="common">Dalmatian daisy</name>
    <name type="synonym">Chrysanthemum cinerariifolium</name>
    <dbReference type="NCBI Taxonomy" id="118510"/>
    <lineage>
        <taxon>Eukaryota</taxon>
        <taxon>Viridiplantae</taxon>
        <taxon>Streptophyta</taxon>
        <taxon>Embryophyta</taxon>
        <taxon>Tracheophyta</taxon>
        <taxon>Spermatophyta</taxon>
        <taxon>Magnoliopsida</taxon>
        <taxon>eudicotyledons</taxon>
        <taxon>Gunneridae</taxon>
        <taxon>Pentapetalae</taxon>
        <taxon>asterids</taxon>
        <taxon>campanulids</taxon>
        <taxon>Asterales</taxon>
        <taxon>Asteraceae</taxon>
        <taxon>Asteroideae</taxon>
        <taxon>Anthemideae</taxon>
        <taxon>Anthemidinae</taxon>
        <taxon>Tanacetum</taxon>
    </lineage>
</organism>